<gene>
    <name evidence="2" type="ORF">BDD21_1010</name>
</gene>
<keyword evidence="3" id="KW-1185">Reference proteome</keyword>
<evidence type="ECO:0000313" key="2">
    <source>
        <dbReference type="EMBL" id="RKT43656.1"/>
    </source>
</evidence>
<organism evidence="2 3">
    <name type="scientific">Thiocapsa rosea</name>
    <dbReference type="NCBI Taxonomy" id="69360"/>
    <lineage>
        <taxon>Bacteria</taxon>
        <taxon>Pseudomonadati</taxon>
        <taxon>Pseudomonadota</taxon>
        <taxon>Gammaproteobacteria</taxon>
        <taxon>Chromatiales</taxon>
        <taxon>Chromatiaceae</taxon>
        <taxon>Thiocapsa</taxon>
    </lineage>
</organism>
<sequence>MAPPCNTVNAKLTTPQPVSAVFPLAAEAELRSDAQRAETFRIKEPTEPRNRLDISDPIPVEDTGRATRPEVVQIGEPIDADAPVSGSPDAPEPVPIEIGRTLDANETDVWYLPRTFTEVIEIGTQLDADSPCPNQNQEREPVDIGLPIEAEGFGTLL</sequence>
<dbReference type="Proteomes" id="UP000274556">
    <property type="component" value="Unassembled WGS sequence"/>
</dbReference>
<proteinExistence type="predicted"/>
<name>A0A495V2M7_9GAMM</name>
<feature type="compositionally biased region" description="Basic and acidic residues" evidence="1">
    <location>
        <begin position="37"/>
        <end position="54"/>
    </location>
</feature>
<reference evidence="2 3" key="1">
    <citation type="submission" date="2018-10" db="EMBL/GenBank/DDBJ databases">
        <title>Genomic Encyclopedia of Archaeal and Bacterial Type Strains, Phase II (KMG-II): from individual species to whole genera.</title>
        <authorList>
            <person name="Goeker M."/>
        </authorList>
    </citation>
    <scope>NUCLEOTIDE SEQUENCE [LARGE SCALE GENOMIC DNA]</scope>
    <source>
        <strain evidence="2 3">DSM 235</strain>
    </source>
</reference>
<feature type="region of interest" description="Disordered" evidence="1">
    <location>
        <begin position="37"/>
        <end position="100"/>
    </location>
</feature>
<evidence type="ECO:0000313" key="3">
    <source>
        <dbReference type="Proteomes" id="UP000274556"/>
    </source>
</evidence>
<accession>A0A495V2M7</accession>
<comment type="caution">
    <text evidence="2">The sequence shown here is derived from an EMBL/GenBank/DDBJ whole genome shotgun (WGS) entry which is preliminary data.</text>
</comment>
<dbReference type="AlphaFoldDB" id="A0A495V2M7"/>
<protein>
    <submittedName>
        <fullName evidence="2">Uncharacterized protein</fullName>
    </submittedName>
</protein>
<dbReference type="EMBL" id="RBXL01000001">
    <property type="protein sequence ID" value="RKT43656.1"/>
    <property type="molecule type" value="Genomic_DNA"/>
</dbReference>
<evidence type="ECO:0000256" key="1">
    <source>
        <dbReference type="SAM" id="MobiDB-lite"/>
    </source>
</evidence>